<reference evidence="13" key="2">
    <citation type="submission" date="2020-12" db="EMBL/GenBank/DDBJ databases">
        <title>New Spironucleus salmonicida genome in near-complete chromosomes.</title>
        <authorList>
            <person name="Xu F."/>
            <person name="Kurt Z."/>
            <person name="Jimenez-Gonzalez A."/>
            <person name="Astvaldsson A."/>
            <person name="Andersson J.O."/>
            <person name="Svard S.G."/>
        </authorList>
    </citation>
    <scope>NUCLEOTIDE SEQUENCE</scope>
    <source>
        <strain evidence="13">ATCC 50377</strain>
    </source>
</reference>
<evidence type="ECO:0000259" key="11">
    <source>
        <dbReference type="Pfam" id="PF06418"/>
    </source>
</evidence>
<protein>
    <recommendedName>
        <fullName evidence="9">CTP synthase</fullName>
        <ecNumber evidence="9">6.3.4.2</ecNumber>
    </recommendedName>
    <alternativeName>
        <fullName evidence="9">UTP--ammonia ligase</fullName>
    </alternativeName>
</protein>
<dbReference type="GO" id="GO:0003883">
    <property type="term" value="F:CTP synthase activity"/>
    <property type="evidence" value="ECO:0007669"/>
    <property type="project" value="UniProtKB-UniRule"/>
</dbReference>
<evidence type="ECO:0000313" key="13">
    <source>
        <dbReference type="EMBL" id="KAH0576274.1"/>
    </source>
</evidence>
<evidence type="ECO:0000256" key="6">
    <source>
        <dbReference type="ARBA" id="ARBA00022962"/>
    </source>
</evidence>
<evidence type="ECO:0000256" key="2">
    <source>
        <dbReference type="ARBA" id="ARBA00007533"/>
    </source>
</evidence>
<dbReference type="GO" id="GO:0019856">
    <property type="term" value="P:pyrimidine nucleobase biosynthetic process"/>
    <property type="evidence" value="ECO:0007669"/>
    <property type="project" value="TreeGrafter"/>
</dbReference>
<comment type="catalytic activity">
    <reaction evidence="8 9">
        <text>UTP + L-glutamine + ATP + H2O = CTP + L-glutamate + ADP + phosphate + 2 H(+)</text>
        <dbReference type="Rhea" id="RHEA:26426"/>
        <dbReference type="ChEBI" id="CHEBI:15377"/>
        <dbReference type="ChEBI" id="CHEBI:15378"/>
        <dbReference type="ChEBI" id="CHEBI:29985"/>
        <dbReference type="ChEBI" id="CHEBI:30616"/>
        <dbReference type="ChEBI" id="CHEBI:37563"/>
        <dbReference type="ChEBI" id="CHEBI:43474"/>
        <dbReference type="ChEBI" id="CHEBI:46398"/>
        <dbReference type="ChEBI" id="CHEBI:58359"/>
        <dbReference type="ChEBI" id="CHEBI:456216"/>
        <dbReference type="EC" id="6.3.4.2"/>
    </reaction>
</comment>
<dbReference type="SUPFAM" id="SSF52317">
    <property type="entry name" value="Class I glutamine amidotransferase-like"/>
    <property type="match status" value="1"/>
</dbReference>
<dbReference type="SUPFAM" id="SSF52540">
    <property type="entry name" value="P-loop containing nucleoside triphosphate hydrolases"/>
    <property type="match status" value="1"/>
</dbReference>
<keyword evidence="3 9" id="KW-0436">Ligase</keyword>
<dbReference type="InterPro" id="IPR029062">
    <property type="entry name" value="Class_I_gatase-like"/>
</dbReference>
<name>V6LKW5_9EUKA</name>
<dbReference type="Gene3D" id="3.40.50.300">
    <property type="entry name" value="P-loop containing nucleotide triphosphate hydrolases"/>
    <property type="match status" value="1"/>
</dbReference>
<comment type="function">
    <text evidence="9">Catalyzes the ATP-dependent amination of UTP to CTP with either L-glutamine or ammonia as the source of nitrogen.</text>
</comment>
<keyword evidence="6 9" id="KW-0315">Glutamine amidotransferase</keyword>
<dbReference type="EMBL" id="AUWU02000002">
    <property type="protein sequence ID" value="KAH0576274.1"/>
    <property type="molecule type" value="Genomic_DNA"/>
</dbReference>
<keyword evidence="5 9" id="KW-0067">ATP-binding</keyword>
<evidence type="ECO:0000313" key="14">
    <source>
        <dbReference type="Proteomes" id="UP000018208"/>
    </source>
</evidence>
<comment type="similarity">
    <text evidence="2 9">Belongs to the CTP synthase family.</text>
</comment>
<evidence type="ECO:0000259" key="10">
    <source>
        <dbReference type="Pfam" id="PF00117"/>
    </source>
</evidence>
<dbReference type="AlphaFoldDB" id="V6LKW5"/>
<reference evidence="12 13" key="1">
    <citation type="journal article" date="2014" name="PLoS Genet.">
        <title>The Genome of Spironucleus salmonicida Highlights a Fish Pathogen Adapted to Fluctuating Environments.</title>
        <authorList>
            <person name="Xu F."/>
            <person name="Jerlstrom-Hultqvist J."/>
            <person name="Einarsson E."/>
            <person name="Astvaldsson A."/>
            <person name="Svard S.G."/>
            <person name="Andersson J.O."/>
        </authorList>
    </citation>
    <scope>NUCLEOTIDE SEQUENCE</scope>
    <source>
        <strain evidence="13">ATCC 50377</strain>
    </source>
</reference>
<dbReference type="InterPro" id="IPR017456">
    <property type="entry name" value="CTP_synthase_N"/>
</dbReference>
<dbReference type="PANTHER" id="PTHR11550">
    <property type="entry name" value="CTP SYNTHASE"/>
    <property type="match status" value="1"/>
</dbReference>
<dbReference type="Pfam" id="PF00117">
    <property type="entry name" value="GATase"/>
    <property type="match status" value="1"/>
</dbReference>
<keyword evidence="4 9" id="KW-0547">Nucleotide-binding</keyword>
<dbReference type="InterPro" id="IPR017926">
    <property type="entry name" value="GATASE"/>
</dbReference>
<dbReference type="VEuPathDB" id="GiardiaDB:SS50377_21837"/>
<dbReference type="GO" id="GO:0044210">
    <property type="term" value="P:'de novo' CTP biosynthetic process"/>
    <property type="evidence" value="ECO:0007669"/>
    <property type="project" value="UniProtKB-UniRule"/>
</dbReference>
<evidence type="ECO:0000313" key="12">
    <source>
        <dbReference type="EMBL" id="EST44381.1"/>
    </source>
</evidence>
<keyword evidence="14" id="KW-1185">Reference proteome</keyword>
<dbReference type="EC" id="6.3.4.2" evidence="9"/>
<evidence type="ECO:0000256" key="5">
    <source>
        <dbReference type="ARBA" id="ARBA00022840"/>
    </source>
</evidence>
<dbReference type="GO" id="GO:0005524">
    <property type="term" value="F:ATP binding"/>
    <property type="evidence" value="ECO:0007669"/>
    <property type="project" value="UniProtKB-KW"/>
</dbReference>
<evidence type="ECO:0000256" key="4">
    <source>
        <dbReference type="ARBA" id="ARBA00022741"/>
    </source>
</evidence>
<dbReference type="Gene3D" id="3.40.50.880">
    <property type="match status" value="1"/>
</dbReference>
<dbReference type="PANTHER" id="PTHR11550:SF0">
    <property type="entry name" value="CTP SYNTHASE-RELATED"/>
    <property type="match status" value="1"/>
</dbReference>
<dbReference type="EMBL" id="KI546116">
    <property type="protein sequence ID" value="EST44381.1"/>
    <property type="molecule type" value="Genomic_DNA"/>
</dbReference>
<gene>
    <name evidence="12" type="ORF">SS50377_15684</name>
    <name evidence="13" type="ORF">SS50377_21837</name>
</gene>
<dbReference type="InterPro" id="IPR027417">
    <property type="entry name" value="P-loop_NTPase"/>
</dbReference>
<feature type="domain" description="CTP synthase N-terminal" evidence="11">
    <location>
        <begin position="2"/>
        <end position="167"/>
    </location>
</feature>
<dbReference type="Pfam" id="PF06418">
    <property type="entry name" value="CTP_synth_N"/>
    <property type="match status" value="1"/>
</dbReference>
<dbReference type="UniPathway" id="UPA00159">
    <property type="reaction ID" value="UER00277"/>
</dbReference>
<organism evidence="12">
    <name type="scientific">Spironucleus salmonicida</name>
    <dbReference type="NCBI Taxonomy" id="348837"/>
    <lineage>
        <taxon>Eukaryota</taxon>
        <taxon>Metamonada</taxon>
        <taxon>Diplomonadida</taxon>
        <taxon>Hexamitidae</taxon>
        <taxon>Hexamitinae</taxon>
        <taxon>Spironucleus</taxon>
    </lineage>
</organism>
<feature type="domain" description="Glutamine amidotransferase" evidence="10">
    <location>
        <begin position="257"/>
        <end position="418"/>
    </location>
</feature>
<evidence type="ECO:0000256" key="1">
    <source>
        <dbReference type="ARBA" id="ARBA00005171"/>
    </source>
</evidence>
<dbReference type="Proteomes" id="UP000018208">
    <property type="component" value="Unassembled WGS sequence"/>
</dbReference>
<evidence type="ECO:0000256" key="9">
    <source>
        <dbReference type="RuleBase" id="RU810713"/>
    </source>
</evidence>
<evidence type="ECO:0000256" key="3">
    <source>
        <dbReference type="ARBA" id="ARBA00022598"/>
    </source>
</evidence>
<dbReference type="GO" id="GO:0042802">
    <property type="term" value="F:identical protein binding"/>
    <property type="evidence" value="ECO:0007669"/>
    <property type="project" value="TreeGrafter"/>
</dbReference>
<keyword evidence="7 9" id="KW-0665">Pyrimidine biosynthesis</keyword>
<dbReference type="InterPro" id="IPR004468">
    <property type="entry name" value="CTP_synthase"/>
</dbReference>
<proteinExistence type="inferred from homology"/>
<evidence type="ECO:0000256" key="7">
    <source>
        <dbReference type="ARBA" id="ARBA00022975"/>
    </source>
</evidence>
<accession>V6LKW5</accession>
<comment type="pathway">
    <text evidence="1 9">Pyrimidine metabolism; CTP biosynthesis via de novo pathway; CTP from UDP: step 2/2.</text>
</comment>
<evidence type="ECO:0000256" key="8">
    <source>
        <dbReference type="ARBA" id="ARBA00047781"/>
    </source>
</evidence>
<sequence>MKWIIISSDAQSSCKTAISSYIAAILDHNQIKINYIKLNPALTVKMGLVSPDVIGEVFITHDGAQTDKDIGIIERSLSYNLPSHSFLSLGQSVNHVNLIETSSKSSGFDFLSVDEQLVDYIYHYISNFKEAVINIIEIGGSINDQAGLIFARSIMKLDQINNISSIHLGLDESSFVKVFKKPPTLFINFNDFKSQLSERKINSNIANSLKNLLYSYLNIRLSEFDQSHTYLHLIKKTQHKNTVKIALVGRHVNNLSAYLSVVDNLRAAAQIVEMNIEFIPLNSKFLTQQNIETNMKNIESCILLDGFGDSGHFGKRISAKYCREHKIPLLGICQGAYQGILEFAQSNNIENWEQVIKPIDEDEQGNIIGDKEISVLKNSLAEGLFKNDKMERFYTVNNINNEVFKQLEQFGMIGTVFNKAGTECKCAELKDHPMYILCSFLPQFNGRYNQPHEVFIQLIMKGWQQRGQCMKE</sequence>